<dbReference type="PIRSF" id="PIRSF006005">
    <property type="entry name" value="GalT_BS"/>
    <property type="match status" value="1"/>
</dbReference>
<dbReference type="InterPro" id="IPR000766">
    <property type="entry name" value="GalP_uridyl_Trfase_II"/>
</dbReference>
<dbReference type="GO" id="GO:0005737">
    <property type="term" value="C:cytoplasm"/>
    <property type="evidence" value="ECO:0007669"/>
    <property type="project" value="UniProtKB-SubCell"/>
</dbReference>
<dbReference type="PANTHER" id="PTHR39191">
    <property type="entry name" value="GALACTOSE-1-PHOSPHATE URIDYLYLTRANSFERASE"/>
    <property type="match status" value="1"/>
</dbReference>
<comment type="similarity">
    <text evidence="4 10">Belongs to the galactose-1-phosphate uridylyltransferase type 2 family.</text>
</comment>
<dbReference type="AlphaFoldDB" id="A0A417YY37"/>
<dbReference type="RefSeq" id="WP_118919384.1">
    <property type="nucleotide sequence ID" value="NZ_QWEG01000002.1"/>
</dbReference>
<evidence type="ECO:0000256" key="10">
    <source>
        <dbReference type="HAMAP-Rule" id="MF_00571"/>
    </source>
</evidence>
<gene>
    <name evidence="10 13" type="primary">galT</name>
    <name evidence="13" type="ORF">D1B31_03610</name>
</gene>
<evidence type="ECO:0000256" key="4">
    <source>
        <dbReference type="ARBA" id="ARBA00008706"/>
    </source>
</evidence>
<evidence type="ECO:0000256" key="3">
    <source>
        <dbReference type="ARBA" id="ARBA00004947"/>
    </source>
</evidence>
<dbReference type="PANTHER" id="PTHR39191:SF1">
    <property type="entry name" value="DUF4922 DOMAIN-CONTAINING PROTEIN"/>
    <property type="match status" value="1"/>
</dbReference>
<feature type="domain" description="Galactose-1-phosphate uridyl transferase C-terminal" evidence="12">
    <location>
        <begin position="258"/>
        <end position="440"/>
    </location>
</feature>
<evidence type="ECO:0000256" key="7">
    <source>
        <dbReference type="ARBA" id="ARBA00022695"/>
    </source>
</evidence>
<dbReference type="Proteomes" id="UP000284416">
    <property type="component" value="Unassembled WGS sequence"/>
</dbReference>
<accession>A0A417YY37</accession>
<dbReference type="NCBIfam" id="TIGR01239">
    <property type="entry name" value="galT_2"/>
    <property type="match status" value="1"/>
</dbReference>
<evidence type="ECO:0000313" key="13">
    <source>
        <dbReference type="EMBL" id="RHW42688.1"/>
    </source>
</evidence>
<protein>
    <recommendedName>
        <fullName evidence="10">Galactose-1-phosphate uridylyltransferase</fullName>
        <shortName evidence="10">Gal-1-P uridylyltransferase</shortName>
        <ecNumber evidence="10">2.7.7.12</ecNumber>
    </recommendedName>
    <alternativeName>
        <fullName evidence="10">UDP-glucose--hexose-1-phosphate uridylyltransferase</fullName>
    </alternativeName>
</protein>
<keyword evidence="14" id="KW-1185">Reference proteome</keyword>
<keyword evidence="7 10" id="KW-0548">Nucleotidyltransferase</keyword>
<dbReference type="NCBIfam" id="NF003629">
    <property type="entry name" value="PRK05270.1-2"/>
    <property type="match status" value="1"/>
</dbReference>
<dbReference type="UniPathway" id="UPA00214"/>
<dbReference type="GO" id="GO:0008108">
    <property type="term" value="F:UDP-glucose:hexose-1-phosphate uridylyltransferase activity"/>
    <property type="evidence" value="ECO:0007669"/>
    <property type="project" value="UniProtKB-UniRule"/>
</dbReference>
<keyword evidence="8 10" id="KW-0299">Galactose metabolism</keyword>
<dbReference type="HAMAP" id="MF_00571">
    <property type="entry name" value="GalP_UDP_trans"/>
    <property type="match status" value="1"/>
</dbReference>
<evidence type="ECO:0000259" key="12">
    <source>
        <dbReference type="Pfam" id="PF02744"/>
    </source>
</evidence>
<proteinExistence type="inferred from homology"/>
<dbReference type="EC" id="2.7.7.12" evidence="10"/>
<dbReference type="OrthoDB" id="2293at2"/>
<evidence type="ECO:0000256" key="6">
    <source>
        <dbReference type="ARBA" id="ARBA00022679"/>
    </source>
</evidence>
<comment type="pathway">
    <text evidence="3 10">Carbohydrate metabolism; galactose metabolism.</text>
</comment>
<evidence type="ECO:0000256" key="9">
    <source>
        <dbReference type="ARBA" id="ARBA00023277"/>
    </source>
</evidence>
<keyword evidence="5 10" id="KW-0963">Cytoplasm</keyword>
<dbReference type="InterPro" id="IPR005850">
    <property type="entry name" value="GalP_Utransf_C"/>
</dbReference>
<organism evidence="13 14">
    <name type="scientific">Neobacillus notoginsengisoli</name>
    <dbReference type="NCBI Taxonomy" id="1578198"/>
    <lineage>
        <taxon>Bacteria</taxon>
        <taxon>Bacillati</taxon>
        <taxon>Bacillota</taxon>
        <taxon>Bacilli</taxon>
        <taxon>Bacillales</taxon>
        <taxon>Bacillaceae</taxon>
        <taxon>Neobacillus</taxon>
    </lineage>
</organism>
<evidence type="ECO:0000256" key="2">
    <source>
        <dbReference type="ARBA" id="ARBA00004496"/>
    </source>
</evidence>
<keyword evidence="6 10" id="KW-0808">Transferase</keyword>
<evidence type="ECO:0000256" key="1">
    <source>
        <dbReference type="ARBA" id="ARBA00001107"/>
    </source>
</evidence>
<keyword evidence="9 10" id="KW-0119">Carbohydrate metabolism</keyword>
<comment type="catalytic activity">
    <reaction evidence="1 10">
        <text>alpha-D-galactose 1-phosphate + UDP-alpha-D-glucose = alpha-D-glucose 1-phosphate + UDP-alpha-D-galactose</text>
        <dbReference type="Rhea" id="RHEA:13989"/>
        <dbReference type="ChEBI" id="CHEBI:58336"/>
        <dbReference type="ChEBI" id="CHEBI:58601"/>
        <dbReference type="ChEBI" id="CHEBI:58885"/>
        <dbReference type="ChEBI" id="CHEBI:66914"/>
        <dbReference type="EC" id="2.7.7.12"/>
    </reaction>
</comment>
<comment type="caution">
    <text evidence="13">The sequence shown here is derived from an EMBL/GenBank/DDBJ whole genome shotgun (WGS) entry which is preliminary data.</text>
</comment>
<reference evidence="13 14" key="1">
    <citation type="journal article" date="2017" name="Int. J. Syst. Evol. Microbiol.">
        <title>Bacillus notoginsengisoli sp. nov., a novel bacterium isolated from the rhizosphere of Panax notoginseng.</title>
        <authorList>
            <person name="Zhang M.Y."/>
            <person name="Cheng J."/>
            <person name="Cai Y."/>
            <person name="Zhang T.Y."/>
            <person name="Wu Y.Y."/>
            <person name="Manikprabhu D."/>
            <person name="Li W.J."/>
            <person name="Zhang Y.X."/>
        </authorList>
    </citation>
    <scope>NUCLEOTIDE SEQUENCE [LARGE SCALE GENOMIC DNA]</scope>
    <source>
        <strain evidence="13 14">JCM 30743</strain>
    </source>
</reference>
<comment type="subcellular location">
    <subcellularLocation>
        <location evidence="2 10">Cytoplasm</location>
    </subcellularLocation>
</comment>
<dbReference type="Pfam" id="PF02744">
    <property type="entry name" value="GalP_UDP_tr_C"/>
    <property type="match status" value="1"/>
</dbReference>
<evidence type="ECO:0000259" key="11">
    <source>
        <dbReference type="Pfam" id="PF01087"/>
    </source>
</evidence>
<evidence type="ECO:0000313" key="14">
    <source>
        <dbReference type="Proteomes" id="UP000284416"/>
    </source>
</evidence>
<evidence type="ECO:0000256" key="5">
    <source>
        <dbReference type="ARBA" id="ARBA00022490"/>
    </source>
</evidence>
<name>A0A417YY37_9BACI</name>
<dbReference type="Pfam" id="PF01087">
    <property type="entry name" value="GalP_UDP_transf"/>
    <property type="match status" value="1"/>
</dbReference>
<dbReference type="EMBL" id="QWEG01000002">
    <property type="protein sequence ID" value="RHW42688.1"/>
    <property type="molecule type" value="Genomic_DNA"/>
</dbReference>
<sequence length="518" mass="59963">MDQSIYGHIQRLLEYGLDNQLIKNEDIVYARNRIMALLQLDTWEEPKEFEHTPVRTVGEEAFNAAELLDPILDWAYENGQLHSNTITERDILDTEIMDCLMPRPSEVIREFTNHFAKSPEEATDYFYDLSKASNYIRTDRIKKNIEWKSPSPYGEIDITINLSKPEKDPKEIALLKNAPVSSYPACLLCRENEGYRGTVRNPARATHRVIPVELNGEGWYFQYSPYVYYNEHSIVFRGEHVPMKISKETFVRLLDFTEKFPHYFVGSNADLPIVGGSILSHDHFQGGRYEFAIERADVEGEFVLEKYPSVTLGLVNWPMSVIRLRGNKNEVVEASYKIWRIWQQYGDASAEIHPFTDGTPHNTVTPIARRRNGLFEMDIVLRNNRTSEQHPDGIFHPHQELHHIKKENIGLIEVMGLAVLPGRLATELKKVAGYLLQPVPKESWDEDVVKHYSWANDILEARKDLNEKTVMDVLKEEVGKKFVTVLEHAGVFKRTEEGKQAFAKLKDHVREELRREDN</sequence>
<evidence type="ECO:0000256" key="8">
    <source>
        <dbReference type="ARBA" id="ARBA00023144"/>
    </source>
</evidence>
<dbReference type="PROSITE" id="PS01163">
    <property type="entry name" value="GAL_P_UDP_TRANSF_II"/>
    <property type="match status" value="1"/>
</dbReference>
<feature type="domain" description="Galactose-1-phosphate uridyl transferase N-terminal" evidence="11">
    <location>
        <begin position="22"/>
        <end position="242"/>
    </location>
</feature>
<dbReference type="InterPro" id="IPR023425">
    <property type="entry name" value="GalP_uridyl_Trfase_II_CS"/>
</dbReference>
<dbReference type="InterPro" id="IPR005849">
    <property type="entry name" value="GalP_Utransf_N"/>
</dbReference>
<dbReference type="GO" id="GO:0006012">
    <property type="term" value="P:galactose metabolic process"/>
    <property type="evidence" value="ECO:0007669"/>
    <property type="project" value="UniProtKB-UniRule"/>
</dbReference>